<proteinExistence type="predicted"/>
<feature type="compositionally biased region" description="Low complexity" evidence="1">
    <location>
        <begin position="784"/>
        <end position="797"/>
    </location>
</feature>
<dbReference type="CDD" id="cd09604">
    <property type="entry name" value="M1_APN_like"/>
    <property type="match status" value="1"/>
</dbReference>
<dbReference type="RefSeq" id="WP_145070413.1">
    <property type="nucleotide sequence ID" value="NZ_CP036287.1"/>
</dbReference>
<sequence>MDLGSHRATGTGAGQPPFTGLIELLSSAGLACLLLAPAAAACQEGEDSSGSVEFVAPVQGSPQSQGAGLQEPEGPPQPRRVESGGGPRRDSFVQGPVLETLGAGGRCRTDYTIRARVEPIVVDGQPRFDLSGRETLRWTNNTSDSVEELWFHLYLNAFANNRTTHLTAAGGRLRGHLMTDGWGWSEIESIRLRRADGSELDLAPSLTWEQPTDGNTADRTVFRVELPEAVEPGETAEVLVDWSSRLPRVRRRTGTKDDFLLVAQWFPKLGVYEEGRGWNCHQFHAFSEWYADYGTYDVVLDLPAEFADRVYASGVETRELARGDRVEVSFAAPSMDDRERPDPESGRELLVHDFMWTADPDFYTKSKTFRFQEWADRYPEEVERARRAFGEDFVPGLREVTVEALIQPEREVQADRHIHATCAALFFYGLWFGEYPFERITVVDPAWGASAAGGMEYPTIFTAGTRLFSHPWMHSPEGVTVHEAGHQWFYMLSGNNEFEAAWLDEGLNSYADSEVIARVWGDSQDTTSYGGVPLRGVRLLRVGTGSAGSAMALRRVPVPPLEWLGLDDFAQVRPVRSSGFVDWWRDQPLLTAAPRESDPRWSDRSGYLSNADRDPIDNWAWNSVDRGSHYTNTYARTATVLRSTPAFLSAASGQDGDSAFLRGMRAFARDWRFGHPYPDDFFNSFEQGTGLDLELGWYFDEMFRGTGTVDWSIGVSQRREGAELGAFMDEDGRFVIEEAGSDPSADEAQAGDGELGLEPAEQPGVGGAGDGGAGDGGDIGGGRAAAAGGAEDASPAATGGPTTLDGPAGSDSDDSSTESAASSDTDGPDRPWTVEVTVERSGSLSLPVLVRLEFEDGAIEEYTWTREEQLGRRWIKLTYASASKLKSAAVDPDRGYFIDTDRSNNEWYADSESVTALRWAERVFGQAAHAMHWYKGFGG</sequence>
<organism evidence="2 3">
    <name type="scientific">Engelhardtia mirabilis</name>
    <dbReference type="NCBI Taxonomy" id="2528011"/>
    <lineage>
        <taxon>Bacteria</taxon>
        <taxon>Pseudomonadati</taxon>
        <taxon>Planctomycetota</taxon>
        <taxon>Planctomycetia</taxon>
        <taxon>Planctomycetia incertae sedis</taxon>
        <taxon>Engelhardtia</taxon>
    </lineage>
</organism>
<accession>A0A518BSP8</accession>
<evidence type="ECO:0000256" key="1">
    <source>
        <dbReference type="SAM" id="MobiDB-lite"/>
    </source>
</evidence>
<feature type="compositionally biased region" description="Basic and acidic residues" evidence="1">
    <location>
        <begin position="79"/>
        <end position="91"/>
    </location>
</feature>
<feature type="region of interest" description="Disordered" evidence="1">
    <location>
        <begin position="54"/>
        <end position="95"/>
    </location>
</feature>
<dbReference type="InterPro" id="IPR027268">
    <property type="entry name" value="Peptidase_M4/M1_CTD_sf"/>
</dbReference>
<feature type="compositionally biased region" description="Gly residues" evidence="1">
    <location>
        <begin position="764"/>
        <end position="783"/>
    </location>
</feature>
<dbReference type="AlphaFoldDB" id="A0A518BSP8"/>
<dbReference type="KEGG" id="pbap:Pla133_51170"/>
<protein>
    <submittedName>
        <fullName evidence="2">Peptidase family M1</fullName>
    </submittedName>
</protein>
<reference evidence="2 3" key="1">
    <citation type="submission" date="2019-02" db="EMBL/GenBank/DDBJ databases">
        <title>Deep-cultivation of Planctomycetes and their phenomic and genomic characterization uncovers novel biology.</title>
        <authorList>
            <person name="Wiegand S."/>
            <person name="Jogler M."/>
            <person name="Boedeker C."/>
            <person name="Pinto D."/>
            <person name="Vollmers J."/>
            <person name="Rivas-Marin E."/>
            <person name="Kohn T."/>
            <person name="Peeters S.H."/>
            <person name="Heuer A."/>
            <person name="Rast P."/>
            <person name="Oberbeckmann S."/>
            <person name="Bunk B."/>
            <person name="Jeske O."/>
            <person name="Meyerdierks A."/>
            <person name="Storesund J.E."/>
            <person name="Kallscheuer N."/>
            <person name="Luecker S."/>
            <person name="Lage O.M."/>
            <person name="Pohl T."/>
            <person name="Merkel B.J."/>
            <person name="Hornburger P."/>
            <person name="Mueller R.-W."/>
            <person name="Bruemmer F."/>
            <person name="Labrenz M."/>
            <person name="Spormann A.M."/>
            <person name="Op den Camp H."/>
            <person name="Overmann J."/>
            <person name="Amann R."/>
            <person name="Jetten M.S.M."/>
            <person name="Mascher T."/>
            <person name="Medema M.H."/>
            <person name="Devos D.P."/>
            <person name="Kaster A.-K."/>
            <person name="Ovreas L."/>
            <person name="Rohde M."/>
            <person name="Galperin M.Y."/>
            <person name="Jogler C."/>
        </authorList>
    </citation>
    <scope>NUCLEOTIDE SEQUENCE [LARGE SCALE GENOMIC DNA]</scope>
    <source>
        <strain evidence="2 3">Pla133</strain>
    </source>
</reference>
<feature type="region of interest" description="Disordered" evidence="1">
    <location>
        <begin position="741"/>
        <end position="832"/>
    </location>
</feature>
<dbReference type="Gene3D" id="1.10.390.10">
    <property type="entry name" value="Neutral Protease Domain 2"/>
    <property type="match status" value="1"/>
</dbReference>
<evidence type="ECO:0000313" key="2">
    <source>
        <dbReference type="EMBL" id="QDU69994.1"/>
    </source>
</evidence>
<gene>
    <name evidence="2" type="ORF">Pla133_51170</name>
</gene>
<dbReference type="EMBL" id="CP036287">
    <property type="protein sequence ID" value="QDU69994.1"/>
    <property type="molecule type" value="Genomic_DNA"/>
</dbReference>
<dbReference type="Proteomes" id="UP000316921">
    <property type="component" value="Chromosome"/>
</dbReference>
<dbReference type="SUPFAM" id="SSF55486">
    <property type="entry name" value="Metalloproteases ('zincins'), catalytic domain"/>
    <property type="match status" value="2"/>
</dbReference>
<keyword evidence="3" id="KW-1185">Reference proteome</keyword>
<name>A0A518BSP8_9BACT</name>
<evidence type="ECO:0000313" key="3">
    <source>
        <dbReference type="Proteomes" id="UP000316921"/>
    </source>
</evidence>